<reference evidence="1" key="1">
    <citation type="submission" date="2018-06" db="EMBL/GenBank/DDBJ databases">
        <authorList>
            <person name="Zhirakovskaya E."/>
        </authorList>
    </citation>
    <scope>NUCLEOTIDE SEQUENCE</scope>
</reference>
<dbReference type="EMBL" id="UOEK01000090">
    <property type="protein sequence ID" value="VAV96043.1"/>
    <property type="molecule type" value="Genomic_DNA"/>
</dbReference>
<organism evidence="1">
    <name type="scientific">hydrothermal vent metagenome</name>
    <dbReference type="NCBI Taxonomy" id="652676"/>
    <lineage>
        <taxon>unclassified sequences</taxon>
        <taxon>metagenomes</taxon>
        <taxon>ecological metagenomes</taxon>
    </lineage>
</organism>
<proteinExistence type="predicted"/>
<dbReference type="AlphaFoldDB" id="A0A3B0SIB6"/>
<evidence type="ECO:0000313" key="1">
    <source>
        <dbReference type="EMBL" id="VAV96043.1"/>
    </source>
</evidence>
<accession>A0A3B0SIB6</accession>
<sequence>MKHGIWIVVPLLVLSGVSACSGASSTTSQPASTTAVSAAVPEPATATTVSGLEGIEFVVHQAPG</sequence>
<name>A0A3B0SIB6_9ZZZZ</name>
<protein>
    <submittedName>
        <fullName evidence="1">Uncharacterized protein</fullName>
    </submittedName>
</protein>
<gene>
    <name evidence="1" type="ORF">MNBD_ACTINO02-2211</name>
</gene>
<dbReference type="PROSITE" id="PS51257">
    <property type="entry name" value="PROKAR_LIPOPROTEIN"/>
    <property type="match status" value="1"/>
</dbReference>